<evidence type="ECO:0000256" key="9">
    <source>
        <dbReference type="ARBA" id="ARBA00022840"/>
    </source>
</evidence>
<reference evidence="11 12" key="1">
    <citation type="journal article" date="2019" name="Environ. Microbiol.">
        <title>At the nexus of three kingdoms: the genome of the mycorrhizal fungus Gigaspora margarita provides insights into plant, endobacterial and fungal interactions.</title>
        <authorList>
            <person name="Venice F."/>
            <person name="Ghignone S."/>
            <person name="Salvioli di Fossalunga A."/>
            <person name="Amselem J."/>
            <person name="Novero M."/>
            <person name="Xianan X."/>
            <person name="Sedzielewska Toro K."/>
            <person name="Morin E."/>
            <person name="Lipzen A."/>
            <person name="Grigoriev I.V."/>
            <person name="Henrissat B."/>
            <person name="Martin F.M."/>
            <person name="Bonfante P."/>
        </authorList>
    </citation>
    <scope>NUCLEOTIDE SEQUENCE [LARGE SCALE GENOMIC DNA]</scope>
    <source>
        <strain evidence="11 12">BEG34</strain>
    </source>
</reference>
<keyword evidence="5" id="KW-0808">Transferase</keyword>
<evidence type="ECO:0000256" key="7">
    <source>
        <dbReference type="ARBA" id="ARBA00022741"/>
    </source>
</evidence>
<dbReference type="InterPro" id="IPR018094">
    <property type="entry name" value="Thymidylate_kinase"/>
</dbReference>
<accession>A0A8H3XK72</accession>
<dbReference type="FunFam" id="3.40.50.300:FF:000679">
    <property type="entry name" value="Thymidylate kinase"/>
    <property type="match status" value="1"/>
</dbReference>
<dbReference type="EC" id="2.7.4.9" evidence="3"/>
<organism evidence="11 12">
    <name type="scientific">Gigaspora margarita</name>
    <dbReference type="NCBI Taxonomy" id="4874"/>
    <lineage>
        <taxon>Eukaryota</taxon>
        <taxon>Fungi</taxon>
        <taxon>Fungi incertae sedis</taxon>
        <taxon>Mucoromycota</taxon>
        <taxon>Glomeromycotina</taxon>
        <taxon>Glomeromycetes</taxon>
        <taxon>Diversisporales</taxon>
        <taxon>Gigasporaceae</taxon>
        <taxon>Gigaspora</taxon>
    </lineage>
</organism>
<dbReference type="Proteomes" id="UP000439903">
    <property type="component" value="Unassembled WGS sequence"/>
</dbReference>
<dbReference type="NCBIfam" id="TIGR00041">
    <property type="entry name" value="DTMP_kinase"/>
    <property type="match status" value="1"/>
</dbReference>
<evidence type="ECO:0000313" key="11">
    <source>
        <dbReference type="EMBL" id="KAF0465445.1"/>
    </source>
</evidence>
<evidence type="ECO:0000256" key="4">
    <source>
        <dbReference type="ARBA" id="ARBA00017144"/>
    </source>
</evidence>
<evidence type="ECO:0000256" key="6">
    <source>
        <dbReference type="ARBA" id="ARBA00022727"/>
    </source>
</evidence>
<dbReference type="Pfam" id="PF02223">
    <property type="entry name" value="Thymidylate_kin"/>
    <property type="match status" value="1"/>
</dbReference>
<dbReference type="GO" id="GO:0006233">
    <property type="term" value="P:dTDP biosynthetic process"/>
    <property type="evidence" value="ECO:0007669"/>
    <property type="project" value="InterPro"/>
</dbReference>
<comment type="caution">
    <text evidence="11">The sequence shown here is derived from an EMBL/GenBank/DDBJ whole genome shotgun (WGS) entry which is preliminary data.</text>
</comment>
<dbReference type="InterPro" id="IPR018095">
    <property type="entry name" value="Thymidylate_kin_CS"/>
</dbReference>
<dbReference type="GO" id="GO:0005634">
    <property type="term" value="C:nucleus"/>
    <property type="evidence" value="ECO:0007669"/>
    <property type="project" value="TreeGrafter"/>
</dbReference>
<sequence length="215" mass="24917">MTFLEKSRGAFIVLEGCDRSGKSTQVKLLVNRLEQLGHNVMLWKFPERKTQIGSMIDEYLKNVKDVDDKAIHLLFSANRWECMSEMKKKLLDGITLVVDRYAYSGVAYSAAKGLDLEWCKSPDIGLLTPDIVFFMNLTSEEAEKRFGFGNERYEEKAFQEKVRNTFNFLKDPTWKVLNACRAVEKLHKEIESLSLKTIQKCSNLPLKEDLWKKCF</sequence>
<evidence type="ECO:0000256" key="2">
    <source>
        <dbReference type="ARBA" id="ARBA00009776"/>
    </source>
</evidence>
<evidence type="ECO:0000256" key="1">
    <source>
        <dbReference type="ARBA" id="ARBA00004992"/>
    </source>
</evidence>
<dbReference type="GO" id="GO:0006235">
    <property type="term" value="P:dTTP biosynthetic process"/>
    <property type="evidence" value="ECO:0007669"/>
    <property type="project" value="TreeGrafter"/>
</dbReference>
<evidence type="ECO:0000313" key="12">
    <source>
        <dbReference type="Proteomes" id="UP000439903"/>
    </source>
</evidence>
<gene>
    <name evidence="11" type="ORF">F8M41_026264</name>
</gene>
<feature type="domain" description="Thymidylate kinase-like" evidence="10">
    <location>
        <begin position="14"/>
        <end position="190"/>
    </location>
</feature>
<dbReference type="PROSITE" id="PS01331">
    <property type="entry name" value="THYMIDYLATE_KINASE"/>
    <property type="match status" value="1"/>
</dbReference>
<evidence type="ECO:0000256" key="8">
    <source>
        <dbReference type="ARBA" id="ARBA00022777"/>
    </source>
</evidence>
<dbReference type="PANTHER" id="PTHR10344:SF1">
    <property type="entry name" value="THYMIDYLATE KINASE"/>
    <property type="match status" value="1"/>
</dbReference>
<dbReference type="HAMAP" id="MF_00165">
    <property type="entry name" value="Thymidylate_kinase"/>
    <property type="match status" value="1"/>
</dbReference>
<evidence type="ECO:0000256" key="3">
    <source>
        <dbReference type="ARBA" id="ARBA00012980"/>
    </source>
</evidence>
<keyword evidence="8 11" id="KW-0418">Kinase</keyword>
<keyword evidence="12" id="KW-1185">Reference proteome</keyword>
<dbReference type="CDD" id="cd01672">
    <property type="entry name" value="TMPK"/>
    <property type="match status" value="1"/>
</dbReference>
<dbReference type="GO" id="GO:0005829">
    <property type="term" value="C:cytosol"/>
    <property type="evidence" value="ECO:0007669"/>
    <property type="project" value="TreeGrafter"/>
</dbReference>
<dbReference type="AlphaFoldDB" id="A0A8H3XK72"/>
<name>A0A8H3XK72_GIGMA</name>
<dbReference type="SUPFAM" id="SSF52540">
    <property type="entry name" value="P-loop containing nucleoside triphosphate hydrolases"/>
    <property type="match status" value="1"/>
</dbReference>
<dbReference type="GO" id="GO:0004550">
    <property type="term" value="F:nucleoside diphosphate kinase activity"/>
    <property type="evidence" value="ECO:0007669"/>
    <property type="project" value="TreeGrafter"/>
</dbReference>
<dbReference type="GO" id="GO:0005739">
    <property type="term" value="C:mitochondrion"/>
    <property type="evidence" value="ECO:0007669"/>
    <property type="project" value="TreeGrafter"/>
</dbReference>
<dbReference type="InterPro" id="IPR027417">
    <property type="entry name" value="P-loop_NTPase"/>
</dbReference>
<dbReference type="PANTHER" id="PTHR10344">
    <property type="entry name" value="THYMIDYLATE KINASE"/>
    <property type="match status" value="1"/>
</dbReference>
<dbReference type="GO" id="GO:0005524">
    <property type="term" value="F:ATP binding"/>
    <property type="evidence" value="ECO:0007669"/>
    <property type="project" value="UniProtKB-KW"/>
</dbReference>
<dbReference type="EMBL" id="WTPW01000972">
    <property type="protein sequence ID" value="KAF0465445.1"/>
    <property type="molecule type" value="Genomic_DNA"/>
</dbReference>
<dbReference type="GO" id="GO:0006227">
    <property type="term" value="P:dUDP biosynthetic process"/>
    <property type="evidence" value="ECO:0007669"/>
    <property type="project" value="TreeGrafter"/>
</dbReference>
<keyword evidence="6" id="KW-0545">Nucleotide biosynthesis</keyword>
<evidence type="ECO:0000259" key="10">
    <source>
        <dbReference type="Pfam" id="PF02223"/>
    </source>
</evidence>
<dbReference type="GO" id="GO:0004798">
    <property type="term" value="F:dTMP kinase activity"/>
    <property type="evidence" value="ECO:0007669"/>
    <property type="project" value="UniProtKB-EC"/>
</dbReference>
<dbReference type="Gene3D" id="3.40.50.300">
    <property type="entry name" value="P-loop containing nucleotide triphosphate hydrolases"/>
    <property type="match status" value="1"/>
</dbReference>
<dbReference type="OrthoDB" id="425602at2759"/>
<comment type="similarity">
    <text evidence="2">Belongs to the thymidylate kinase family.</text>
</comment>
<dbReference type="InterPro" id="IPR039430">
    <property type="entry name" value="Thymidylate_kin-like_dom"/>
</dbReference>
<comment type="pathway">
    <text evidence="1">Pyrimidine metabolism; dTTP biosynthesis.</text>
</comment>
<proteinExistence type="inferred from homology"/>
<keyword evidence="9" id="KW-0067">ATP-binding</keyword>
<keyword evidence="7" id="KW-0547">Nucleotide-binding</keyword>
<protein>
    <recommendedName>
        <fullName evidence="4">Thymidylate kinase</fullName>
        <ecNumber evidence="3">2.7.4.9</ecNumber>
    </recommendedName>
</protein>
<evidence type="ECO:0000256" key="5">
    <source>
        <dbReference type="ARBA" id="ARBA00022679"/>
    </source>
</evidence>